<dbReference type="GO" id="GO:0016020">
    <property type="term" value="C:membrane"/>
    <property type="evidence" value="ECO:0007669"/>
    <property type="project" value="UniProtKB-SubCell"/>
</dbReference>
<dbReference type="GO" id="GO:0015979">
    <property type="term" value="P:photosynthesis"/>
    <property type="evidence" value="ECO:0007669"/>
    <property type="project" value="UniProtKB-KW"/>
</dbReference>
<keyword evidence="4 8" id="KW-0812">Transmembrane</keyword>
<dbReference type="HAMAP" id="MF_00432">
    <property type="entry name" value="Cytb6_f_PetG"/>
    <property type="match status" value="1"/>
</dbReference>
<proteinExistence type="inferred from homology"/>
<sequence length="93" mass="10169">MIEVFLFGIVLGLIPITLAGLFVTAYLQYRRGAPIPNQRATAIPIKKTVVATGRRNGFWNLLTFSKKGTVNNPAGTETIKRTPNNLLGTVRSI</sequence>
<feature type="transmembrane region" description="Helical" evidence="8">
    <location>
        <begin position="6"/>
        <end position="29"/>
    </location>
</feature>
<accession>A0A822ZRC6</accession>
<evidence type="ECO:0000256" key="3">
    <source>
        <dbReference type="ARBA" id="ARBA00022531"/>
    </source>
</evidence>
<keyword evidence="10" id="KW-1185">Reference proteome</keyword>
<keyword evidence="6 8" id="KW-1133">Transmembrane helix</keyword>
<dbReference type="GO" id="GO:0009512">
    <property type="term" value="C:cytochrome b6f complex"/>
    <property type="evidence" value="ECO:0007669"/>
    <property type="project" value="InterPro"/>
</dbReference>
<gene>
    <name evidence="9" type="ORF">HUJ06_004301</name>
</gene>
<evidence type="ECO:0000313" key="9">
    <source>
        <dbReference type="EMBL" id="DAD46071.1"/>
    </source>
</evidence>
<reference evidence="9 10" key="1">
    <citation type="journal article" date="2020" name="Mol. Biol. Evol.">
        <title>Distinct Expression and Methylation Patterns for Genes with Different Fates following a Single Whole-Genome Duplication in Flowering Plants.</title>
        <authorList>
            <person name="Shi T."/>
            <person name="Rahmani R.S."/>
            <person name="Gugger P.F."/>
            <person name="Wang M."/>
            <person name="Li H."/>
            <person name="Zhang Y."/>
            <person name="Li Z."/>
            <person name="Wang Q."/>
            <person name="Van de Peer Y."/>
            <person name="Marchal K."/>
            <person name="Chen J."/>
        </authorList>
    </citation>
    <scope>NUCLEOTIDE SEQUENCE [LARGE SCALE GENOMIC DNA]</scope>
    <source>
        <tissue evidence="9">Leaf</tissue>
    </source>
</reference>
<comment type="caution">
    <text evidence="9">The sequence shown here is derived from an EMBL/GenBank/DDBJ whole genome shotgun (WGS) entry which is preliminary data.</text>
</comment>
<dbReference type="AlphaFoldDB" id="A0A822ZRC6"/>
<dbReference type="InterPro" id="IPR003683">
    <property type="entry name" value="Cyt_6/f_cplx_su5"/>
</dbReference>
<evidence type="ECO:0000256" key="1">
    <source>
        <dbReference type="ARBA" id="ARBA00004167"/>
    </source>
</evidence>
<dbReference type="NCBIfam" id="NF001907">
    <property type="entry name" value="PRK00665.1"/>
    <property type="match status" value="1"/>
</dbReference>
<evidence type="ECO:0000256" key="7">
    <source>
        <dbReference type="ARBA" id="ARBA00023136"/>
    </source>
</evidence>
<evidence type="ECO:0000256" key="5">
    <source>
        <dbReference type="ARBA" id="ARBA00022982"/>
    </source>
</evidence>
<protein>
    <submittedName>
        <fullName evidence="9">Uncharacterized protein</fullName>
    </submittedName>
</protein>
<dbReference type="EMBL" id="DUZY01000007">
    <property type="protein sequence ID" value="DAD46071.1"/>
    <property type="molecule type" value="Genomic_DNA"/>
</dbReference>
<evidence type="ECO:0000256" key="8">
    <source>
        <dbReference type="SAM" id="Phobius"/>
    </source>
</evidence>
<comment type="subcellular location">
    <subcellularLocation>
        <location evidence="1">Membrane</location>
        <topology evidence="1">Single-pass membrane protein</topology>
    </subcellularLocation>
</comment>
<dbReference type="InterPro" id="IPR036099">
    <property type="entry name" value="Cyt_6/f_cplx_su5_sf"/>
</dbReference>
<evidence type="ECO:0000256" key="4">
    <source>
        <dbReference type="ARBA" id="ARBA00022692"/>
    </source>
</evidence>
<evidence type="ECO:0000256" key="6">
    <source>
        <dbReference type="ARBA" id="ARBA00022989"/>
    </source>
</evidence>
<keyword evidence="3" id="KW-0602">Photosynthesis</keyword>
<dbReference type="Proteomes" id="UP000607653">
    <property type="component" value="Unassembled WGS sequence"/>
</dbReference>
<keyword evidence="7 8" id="KW-0472">Membrane</keyword>
<dbReference type="SUPFAM" id="SSF103446">
    <property type="entry name" value="PetG subunit of the cytochrome b6f complex"/>
    <property type="match status" value="1"/>
</dbReference>
<dbReference type="Pfam" id="PF02529">
    <property type="entry name" value="PetG"/>
    <property type="match status" value="1"/>
</dbReference>
<keyword evidence="2" id="KW-0813">Transport</keyword>
<evidence type="ECO:0000256" key="2">
    <source>
        <dbReference type="ARBA" id="ARBA00022448"/>
    </source>
</evidence>
<organism evidence="9 10">
    <name type="scientific">Nelumbo nucifera</name>
    <name type="common">Sacred lotus</name>
    <dbReference type="NCBI Taxonomy" id="4432"/>
    <lineage>
        <taxon>Eukaryota</taxon>
        <taxon>Viridiplantae</taxon>
        <taxon>Streptophyta</taxon>
        <taxon>Embryophyta</taxon>
        <taxon>Tracheophyta</taxon>
        <taxon>Spermatophyta</taxon>
        <taxon>Magnoliopsida</taxon>
        <taxon>Proteales</taxon>
        <taxon>Nelumbonaceae</taxon>
        <taxon>Nelumbo</taxon>
    </lineage>
</organism>
<name>A0A822ZRC6_NELNU</name>
<keyword evidence="5" id="KW-0249">Electron transport</keyword>
<evidence type="ECO:0000313" key="10">
    <source>
        <dbReference type="Proteomes" id="UP000607653"/>
    </source>
</evidence>